<sequence>MRKKVPTVSICPAPPFFDLLQRPFCLFVKDTITISRNSLFLQSWIGETEDP</sequence>
<name>A0A094W6V6_9BACT</name>
<reference evidence="1 2" key="1">
    <citation type="submission" date="2014-06" db="EMBL/GenBank/DDBJ databases">
        <title>Draft genome sequence of iron oxidizing acidophile Leptospirillum ferriphilum DSM14647.</title>
        <authorList>
            <person name="Cardenas J.P."/>
            <person name="Lazcano M."/>
            <person name="Ossandon F.J."/>
            <person name="Corbett M."/>
            <person name="Holmes D.S."/>
            <person name="Watkin E."/>
        </authorList>
    </citation>
    <scope>NUCLEOTIDE SEQUENCE [LARGE SCALE GENOMIC DNA]</scope>
    <source>
        <strain evidence="1 2">DSM 14647</strain>
    </source>
</reference>
<evidence type="ECO:0000313" key="2">
    <source>
        <dbReference type="Proteomes" id="UP000029452"/>
    </source>
</evidence>
<comment type="caution">
    <text evidence="1">The sequence shown here is derived from an EMBL/GenBank/DDBJ whole genome shotgun (WGS) entry which is preliminary data.</text>
</comment>
<dbReference type="AlphaFoldDB" id="A0A094W6V6"/>
<organism evidence="1 2">
    <name type="scientific">Leptospirillum ferriphilum</name>
    <dbReference type="NCBI Taxonomy" id="178606"/>
    <lineage>
        <taxon>Bacteria</taxon>
        <taxon>Pseudomonadati</taxon>
        <taxon>Nitrospirota</taxon>
        <taxon>Nitrospiria</taxon>
        <taxon>Nitrospirales</taxon>
        <taxon>Nitrospiraceae</taxon>
        <taxon>Leptospirillum</taxon>
    </lineage>
</organism>
<gene>
    <name evidence="1" type="ORF">LptCag_1898</name>
</gene>
<protein>
    <submittedName>
        <fullName evidence="1">Uncharacterized protein</fullName>
    </submittedName>
</protein>
<dbReference type="EMBL" id="JPGK01000008">
    <property type="protein sequence ID" value="KGA93203.1"/>
    <property type="molecule type" value="Genomic_DNA"/>
</dbReference>
<proteinExistence type="predicted"/>
<dbReference type="Proteomes" id="UP000029452">
    <property type="component" value="Unassembled WGS sequence"/>
</dbReference>
<evidence type="ECO:0000313" key="1">
    <source>
        <dbReference type="EMBL" id="KGA93203.1"/>
    </source>
</evidence>
<dbReference type="PATRIC" id="fig|178606.4.peg.2152"/>
<accession>A0A094W6V6</accession>